<evidence type="ECO:0000256" key="5">
    <source>
        <dbReference type="ARBA" id="ARBA00022692"/>
    </source>
</evidence>
<comment type="cofactor">
    <cofactor evidence="14">
        <name>Cu cation</name>
        <dbReference type="ChEBI" id="CHEBI:23378"/>
    </cofactor>
    <text evidence="14">Binds a copper A center.</text>
</comment>
<evidence type="ECO:0000259" key="18">
    <source>
        <dbReference type="PROSITE" id="PS50999"/>
    </source>
</evidence>
<dbReference type="Gene3D" id="2.60.40.420">
    <property type="entry name" value="Cupredoxins - blue copper proteins"/>
    <property type="match status" value="1"/>
</dbReference>
<feature type="transmembrane region" description="Helical" evidence="15">
    <location>
        <begin position="33"/>
        <end position="58"/>
    </location>
</feature>
<proteinExistence type="inferred from homology"/>
<evidence type="ECO:0000256" key="9">
    <source>
        <dbReference type="ARBA" id="ARBA00022989"/>
    </source>
</evidence>
<dbReference type="Gene3D" id="1.10.287.90">
    <property type="match status" value="1"/>
</dbReference>
<evidence type="ECO:0000256" key="13">
    <source>
        <dbReference type="RuleBase" id="RU000456"/>
    </source>
</evidence>
<keyword evidence="4 13" id="KW-0679">Respiratory chain</keyword>
<keyword evidence="9 15" id="KW-1133">Transmembrane helix</keyword>
<evidence type="ECO:0000256" key="2">
    <source>
        <dbReference type="ARBA" id="ARBA00007866"/>
    </source>
</evidence>
<dbReference type="Pfam" id="PF02790">
    <property type="entry name" value="COX2_TM"/>
    <property type="match status" value="1"/>
</dbReference>
<keyword evidence="5 13" id="KW-0812">Transmembrane</keyword>
<keyword evidence="6 14" id="KW-0479">Metal-binding</keyword>
<evidence type="ECO:0000256" key="14">
    <source>
        <dbReference type="RuleBase" id="RU004024"/>
    </source>
</evidence>
<dbReference type="NCBIfam" id="TIGR02866">
    <property type="entry name" value="CoxB"/>
    <property type="match status" value="1"/>
</dbReference>
<dbReference type="PROSITE" id="PS50857">
    <property type="entry name" value="COX2_CUA"/>
    <property type="match status" value="1"/>
</dbReference>
<dbReference type="SUPFAM" id="SSF49503">
    <property type="entry name" value="Cupredoxins"/>
    <property type="match status" value="1"/>
</dbReference>
<keyword evidence="7" id="KW-1278">Translocase</keyword>
<dbReference type="InterPro" id="IPR014222">
    <property type="entry name" value="Cyt_c_oxidase_su2"/>
</dbReference>
<evidence type="ECO:0000256" key="7">
    <source>
        <dbReference type="ARBA" id="ARBA00022967"/>
    </source>
</evidence>
<protein>
    <recommendedName>
        <fullName evidence="14">Cytochrome c oxidase subunit 2</fullName>
        <ecNumber evidence="14">7.1.1.9</ecNumber>
    </recommendedName>
</protein>
<dbReference type="EMBL" id="JBHUMX010000035">
    <property type="protein sequence ID" value="MFD2629298.1"/>
    <property type="molecule type" value="Genomic_DNA"/>
</dbReference>
<dbReference type="EC" id="7.1.1.9" evidence="14"/>
<dbReference type="PRINTS" id="PR01166">
    <property type="entry name" value="CYCOXIDASEII"/>
</dbReference>
<dbReference type="SUPFAM" id="SSF81464">
    <property type="entry name" value="Cytochrome c oxidase subunit II-like, transmembrane region"/>
    <property type="match status" value="1"/>
</dbReference>
<name>A0ABW5Q0Z1_9BACI</name>
<comment type="caution">
    <text evidence="19">The sequence shown here is derived from an EMBL/GenBank/DDBJ whole genome shotgun (WGS) entry which is preliminary data.</text>
</comment>
<dbReference type="InterPro" id="IPR011759">
    <property type="entry name" value="Cyt_c_oxidase_su2_TM_dom"/>
</dbReference>
<keyword evidence="11 15" id="KW-0472">Membrane</keyword>
<evidence type="ECO:0000256" key="3">
    <source>
        <dbReference type="ARBA" id="ARBA00022448"/>
    </source>
</evidence>
<evidence type="ECO:0000256" key="15">
    <source>
        <dbReference type="SAM" id="Phobius"/>
    </source>
</evidence>
<dbReference type="Pfam" id="PF00116">
    <property type="entry name" value="COX2"/>
    <property type="match status" value="1"/>
</dbReference>
<feature type="domain" description="Cytochrome oxidase subunit II transmembrane region profile" evidence="18">
    <location>
        <begin position="12"/>
        <end position="110"/>
    </location>
</feature>
<dbReference type="RefSeq" id="WP_379562081.1">
    <property type="nucleotide sequence ID" value="NZ_CP085256.1"/>
</dbReference>
<keyword evidence="3 13" id="KW-0813">Transport</keyword>
<keyword evidence="16" id="KW-0732">Signal</keyword>
<dbReference type="InterPro" id="IPR036257">
    <property type="entry name" value="Cyt_c_oxidase_su2_TM_sf"/>
</dbReference>
<comment type="subcellular location">
    <subcellularLocation>
        <location evidence="13">Cell membrane</location>
        <topology evidence="13">Multi-pass membrane protein</topology>
    </subcellularLocation>
    <subcellularLocation>
        <location evidence="1">Membrane</location>
        <topology evidence="1">Multi-pass membrane protein</topology>
    </subcellularLocation>
</comment>
<evidence type="ECO:0000256" key="16">
    <source>
        <dbReference type="SAM" id="SignalP"/>
    </source>
</evidence>
<evidence type="ECO:0000313" key="20">
    <source>
        <dbReference type="Proteomes" id="UP001597451"/>
    </source>
</evidence>
<evidence type="ECO:0000256" key="10">
    <source>
        <dbReference type="ARBA" id="ARBA00023008"/>
    </source>
</evidence>
<dbReference type="InterPro" id="IPR008972">
    <property type="entry name" value="Cupredoxin"/>
</dbReference>
<evidence type="ECO:0000256" key="1">
    <source>
        <dbReference type="ARBA" id="ARBA00004141"/>
    </source>
</evidence>
<feature type="chain" id="PRO_5046244338" description="Cytochrome c oxidase subunit 2" evidence="16">
    <location>
        <begin position="20"/>
        <end position="228"/>
    </location>
</feature>
<evidence type="ECO:0000259" key="17">
    <source>
        <dbReference type="PROSITE" id="PS50857"/>
    </source>
</evidence>
<organism evidence="19 20">
    <name type="scientific">Oceanobacillus kapialis</name>
    <dbReference type="NCBI Taxonomy" id="481353"/>
    <lineage>
        <taxon>Bacteria</taxon>
        <taxon>Bacillati</taxon>
        <taxon>Bacillota</taxon>
        <taxon>Bacilli</taxon>
        <taxon>Bacillales</taxon>
        <taxon>Bacillaceae</taxon>
        <taxon>Oceanobacillus</taxon>
    </lineage>
</organism>
<dbReference type="InterPro" id="IPR045187">
    <property type="entry name" value="CcO_II"/>
</dbReference>
<evidence type="ECO:0000256" key="8">
    <source>
        <dbReference type="ARBA" id="ARBA00022982"/>
    </source>
</evidence>
<comment type="function">
    <text evidence="12 14">Subunits I and II form the functional core of the enzyme complex. Electrons originating in cytochrome c are transferred via heme a and Cu(A) to the binuclear center formed by heme a3 and Cu(B).</text>
</comment>
<reference evidence="20" key="1">
    <citation type="journal article" date="2019" name="Int. J. Syst. Evol. Microbiol.">
        <title>The Global Catalogue of Microorganisms (GCM) 10K type strain sequencing project: providing services to taxonomists for standard genome sequencing and annotation.</title>
        <authorList>
            <consortium name="The Broad Institute Genomics Platform"/>
            <consortium name="The Broad Institute Genome Sequencing Center for Infectious Disease"/>
            <person name="Wu L."/>
            <person name="Ma J."/>
        </authorList>
    </citation>
    <scope>NUCLEOTIDE SEQUENCE [LARGE SCALE GENOMIC DNA]</scope>
    <source>
        <strain evidence="20">TISTR 1858</strain>
    </source>
</reference>
<evidence type="ECO:0000256" key="12">
    <source>
        <dbReference type="ARBA" id="ARBA00024688"/>
    </source>
</evidence>
<feature type="signal peptide" evidence="16">
    <location>
        <begin position="1"/>
        <end position="19"/>
    </location>
</feature>
<evidence type="ECO:0000256" key="11">
    <source>
        <dbReference type="ARBA" id="ARBA00023136"/>
    </source>
</evidence>
<comment type="catalytic activity">
    <reaction evidence="14">
        <text>4 Fe(II)-[cytochrome c] + O2 + 8 H(+)(in) = 4 Fe(III)-[cytochrome c] + 2 H2O + 4 H(+)(out)</text>
        <dbReference type="Rhea" id="RHEA:11436"/>
        <dbReference type="Rhea" id="RHEA-COMP:10350"/>
        <dbReference type="Rhea" id="RHEA-COMP:14399"/>
        <dbReference type="ChEBI" id="CHEBI:15377"/>
        <dbReference type="ChEBI" id="CHEBI:15378"/>
        <dbReference type="ChEBI" id="CHEBI:15379"/>
        <dbReference type="ChEBI" id="CHEBI:29033"/>
        <dbReference type="ChEBI" id="CHEBI:29034"/>
        <dbReference type="EC" id="7.1.1.9"/>
    </reaction>
</comment>
<keyword evidence="8 13" id="KW-0249">Electron transport</keyword>
<accession>A0ABW5Q0Z1</accession>
<feature type="domain" description="Cytochrome oxidase subunit II copper A binding" evidence="17">
    <location>
        <begin position="116"/>
        <end position="227"/>
    </location>
</feature>
<keyword evidence="20" id="KW-1185">Reference proteome</keyword>
<evidence type="ECO:0000256" key="4">
    <source>
        <dbReference type="ARBA" id="ARBA00022660"/>
    </source>
</evidence>
<dbReference type="PANTHER" id="PTHR22888">
    <property type="entry name" value="CYTOCHROME C OXIDASE, SUBUNIT II"/>
    <property type="match status" value="1"/>
</dbReference>
<evidence type="ECO:0000313" key="19">
    <source>
        <dbReference type="EMBL" id="MFD2629298.1"/>
    </source>
</evidence>
<comment type="similarity">
    <text evidence="2 13">Belongs to the cytochrome c oxidase subunit 2 family.</text>
</comment>
<sequence>MKKLFVLPLFLLLTGCNIAVLDSQSDTADDQAFLILYSLALMLVVVLIVSILFIRFVFKYRYTDERKDNIPPDVKGNKWLETAWVVGPLLLLAILAVPTIMITYDQSAVLSSESENEGVPIQVTARQYEWTFEHANGKTEQNRLVIPEGETIQLHLHSEDIIHSFWVPKLGGKVDVMPDRELVYEIQNPRIGTYDGKCAEYCGVGHTSMRFVAEVVSQEEYENYLNER</sequence>
<feature type="transmembrane region" description="Helical" evidence="15">
    <location>
        <begin position="79"/>
        <end position="104"/>
    </location>
</feature>
<dbReference type="Proteomes" id="UP001597451">
    <property type="component" value="Unassembled WGS sequence"/>
</dbReference>
<dbReference type="PROSITE" id="PS50999">
    <property type="entry name" value="COX2_TM"/>
    <property type="match status" value="1"/>
</dbReference>
<dbReference type="PROSITE" id="PS51257">
    <property type="entry name" value="PROKAR_LIPOPROTEIN"/>
    <property type="match status" value="1"/>
</dbReference>
<dbReference type="PANTHER" id="PTHR22888:SF9">
    <property type="entry name" value="CYTOCHROME C OXIDASE SUBUNIT 2"/>
    <property type="match status" value="1"/>
</dbReference>
<gene>
    <name evidence="19" type="primary">coxB</name>
    <name evidence="19" type="ORF">ACFSUN_10970</name>
</gene>
<keyword evidence="10 14" id="KW-0186">Copper</keyword>
<dbReference type="InterPro" id="IPR002429">
    <property type="entry name" value="CcO_II-like_C"/>
</dbReference>
<evidence type="ECO:0000256" key="6">
    <source>
        <dbReference type="ARBA" id="ARBA00022723"/>
    </source>
</evidence>